<reference evidence="1 4" key="3">
    <citation type="journal article" date="2017" name="Nat. Microbiol.">
        <title>Natural product diversity associated with the nematode symbionts Photorhabdus and Xenorhabdus.</title>
        <authorList>
            <person name="Tobias N.J."/>
            <person name="Wolff H."/>
            <person name="Djahanschiri B."/>
            <person name="Grundmann F."/>
            <person name="Kronenwerth M."/>
            <person name="Shi Y.M."/>
            <person name="Simonyi S."/>
            <person name="Grun P."/>
            <person name="Shapiro-Ilan D."/>
            <person name="Pidot S.J."/>
            <person name="Stinear T.P."/>
            <person name="Ebersberger I."/>
            <person name="Bode H.B."/>
        </authorList>
    </citation>
    <scope>NUCLEOTIDE SEQUENCE [LARGE SCALE GENOMIC DNA]</scope>
    <source>
        <strain evidence="1 4">DSM 16336</strain>
    </source>
</reference>
<sequence>MQKIELREKRIEQNQFRGQVIKNTHFFNCDFSHADLTDTQFIDCVFYEPKNQLSCHFKHAILKDTSFKNCDLSMVDFRYSDALGIEICGCRLQGADFRGVSFMNMMSPTVSFCSAYITKSNLSYANFSDVVLEKCELWENRWHGTQILGATFSGSDLSGGEFTAFDWCAANFTHCDLTNSVLGEIDIRRVDFQGVKLEVSQVSEIMEQFGIVIIG</sequence>
<dbReference type="PANTHER" id="PTHR14136">
    <property type="entry name" value="BTB_POZ DOMAIN-CONTAINING PROTEIN KCTD9"/>
    <property type="match status" value="1"/>
</dbReference>
<dbReference type="Proteomes" id="UP000196435">
    <property type="component" value="Unassembled WGS sequence"/>
</dbReference>
<reference evidence="3" key="1">
    <citation type="submission" date="2016-12" db="EMBL/GenBank/DDBJ databases">
        <authorList>
            <person name="Gaudriault S."/>
        </authorList>
    </citation>
    <scope>NUCLEOTIDE SEQUENCE [LARGE SCALE GENOMIC DNA]</scope>
    <source>
        <strain evidence="3">HGB1681 (deposited as PTA-6826 in the American Type Culture Collection)</strain>
    </source>
</reference>
<dbReference type="RefSeq" id="WP_086953862.1">
    <property type="nucleotide sequence ID" value="NZ_CAWNQC010000259.1"/>
</dbReference>
<dbReference type="PANTHER" id="PTHR14136:SF17">
    <property type="entry name" value="BTB_POZ DOMAIN-CONTAINING PROTEIN KCTD9"/>
    <property type="match status" value="1"/>
</dbReference>
<name>A0A1N6N077_9GAMM</name>
<dbReference type="AlphaFoldDB" id="A0A1N6N077"/>
<evidence type="ECO:0000313" key="1">
    <source>
        <dbReference type="EMBL" id="PHM37663.1"/>
    </source>
</evidence>
<dbReference type="SUPFAM" id="SSF141571">
    <property type="entry name" value="Pentapeptide repeat-like"/>
    <property type="match status" value="1"/>
</dbReference>
<dbReference type="Proteomes" id="UP000224871">
    <property type="component" value="Unassembled WGS sequence"/>
</dbReference>
<accession>A0A1N6N077</accession>
<reference evidence="2" key="2">
    <citation type="submission" date="2016-12" db="EMBL/GenBank/DDBJ databases">
        <authorList>
            <person name="Song W.-J."/>
            <person name="Kurnit D.M."/>
        </authorList>
    </citation>
    <scope>NUCLEOTIDE SEQUENCE [LARGE SCALE GENOMIC DNA]</scope>
    <source>
        <strain evidence="2">HGB1681</strain>
    </source>
</reference>
<dbReference type="Gene3D" id="2.160.20.80">
    <property type="entry name" value="E3 ubiquitin-protein ligase SopA"/>
    <property type="match status" value="1"/>
</dbReference>
<organism evidence="2 3">
    <name type="scientific">Xenorhabdus innexi</name>
    <dbReference type="NCBI Taxonomy" id="290109"/>
    <lineage>
        <taxon>Bacteria</taxon>
        <taxon>Pseudomonadati</taxon>
        <taxon>Pseudomonadota</taxon>
        <taxon>Gammaproteobacteria</taxon>
        <taxon>Enterobacterales</taxon>
        <taxon>Morganellaceae</taxon>
        <taxon>Xenorhabdus</taxon>
    </lineage>
</organism>
<evidence type="ECO:0000313" key="3">
    <source>
        <dbReference type="Proteomes" id="UP000196435"/>
    </source>
</evidence>
<gene>
    <name evidence="1" type="ORF">Xinn_00760</name>
    <name evidence="2" type="ORF">XIS1_660033</name>
</gene>
<dbReference type="NCBIfam" id="NF033086">
    <property type="entry name" value="penta_rpt_Qnr"/>
    <property type="match status" value="1"/>
</dbReference>
<keyword evidence="4" id="KW-1185">Reference proteome</keyword>
<dbReference type="OrthoDB" id="156143at2"/>
<dbReference type="InterPro" id="IPR001646">
    <property type="entry name" value="5peptide_repeat"/>
</dbReference>
<evidence type="ECO:0000313" key="2">
    <source>
        <dbReference type="EMBL" id="SIP74508.1"/>
    </source>
</evidence>
<dbReference type="EMBL" id="FTLG01000210">
    <property type="protein sequence ID" value="SIP74508.1"/>
    <property type="molecule type" value="Genomic_DNA"/>
</dbReference>
<proteinExistence type="predicted"/>
<dbReference type="Pfam" id="PF00805">
    <property type="entry name" value="Pentapeptide"/>
    <property type="match status" value="3"/>
</dbReference>
<evidence type="ECO:0000313" key="4">
    <source>
        <dbReference type="Proteomes" id="UP000224871"/>
    </source>
</evidence>
<protein>
    <submittedName>
        <fullName evidence="2">Pentapeptide repeat protein</fullName>
    </submittedName>
    <submittedName>
        <fullName evidence="1">Pentapeptide repeat-containing protein</fullName>
    </submittedName>
</protein>
<dbReference type="InterPro" id="IPR051082">
    <property type="entry name" value="Pentapeptide-BTB/POZ_domain"/>
</dbReference>
<dbReference type="EMBL" id="NIBU01000006">
    <property type="protein sequence ID" value="PHM37663.1"/>
    <property type="molecule type" value="Genomic_DNA"/>
</dbReference>